<dbReference type="PANTHER" id="PTHR11715:SF3">
    <property type="entry name" value="GLYCINE CLEAVAGE SYSTEM H PROTEIN-RELATED"/>
    <property type="match status" value="1"/>
</dbReference>
<dbReference type="PROSITE" id="PS50968">
    <property type="entry name" value="BIOTINYL_LIPOYL"/>
    <property type="match status" value="1"/>
</dbReference>
<protein>
    <recommendedName>
        <fullName evidence="3">Glycine cleavage system H protein</fullName>
    </recommendedName>
</protein>
<evidence type="ECO:0000256" key="3">
    <source>
        <dbReference type="HAMAP-Rule" id="MF_00272"/>
    </source>
</evidence>
<dbReference type="InterPro" id="IPR000089">
    <property type="entry name" value="Biotin_lipoyl"/>
</dbReference>
<dbReference type="NCBIfam" id="TIGR00527">
    <property type="entry name" value="gcvH"/>
    <property type="match status" value="1"/>
</dbReference>
<sequence>MSNVPETLRYRDSHEWIDPTQSPSPVGITDHAQAELTDVVFVDPPKVGTQVTAGQQVCVIESVKAASDIYAPVAGEIVAVNDALSGDPGLINREPYTGGWIFKIKPSSEAEFDALLTPEAYTKHIA</sequence>
<dbReference type="Gene3D" id="2.40.50.100">
    <property type="match status" value="1"/>
</dbReference>
<comment type="function">
    <text evidence="3">The glycine cleavage system catalyzes the degradation of glycine. The H protein shuttles the methylamine group of glycine from the P protein to the T protein.</text>
</comment>
<dbReference type="GO" id="GO:0019464">
    <property type="term" value="P:glycine decarboxylation via glycine cleavage system"/>
    <property type="evidence" value="ECO:0007669"/>
    <property type="project" value="UniProtKB-UniRule"/>
</dbReference>
<comment type="cofactor">
    <cofactor evidence="3">
        <name>(R)-lipoate</name>
        <dbReference type="ChEBI" id="CHEBI:83088"/>
    </cofactor>
    <text evidence="3">Binds 1 lipoyl cofactor covalently.</text>
</comment>
<keyword evidence="7" id="KW-1185">Reference proteome</keyword>
<dbReference type="InterPro" id="IPR011053">
    <property type="entry name" value="Single_hybrid_motif"/>
</dbReference>
<dbReference type="InterPro" id="IPR033753">
    <property type="entry name" value="GCV_H/Fam206"/>
</dbReference>
<dbReference type="Pfam" id="PF01597">
    <property type="entry name" value="GCV_H"/>
    <property type="match status" value="1"/>
</dbReference>
<evidence type="ECO:0000313" key="7">
    <source>
        <dbReference type="Proteomes" id="UP000590740"/>
    </source>
</evidence>
<evidence type="ECO:0000313" key="6">
    <source>
        <dbReference type="EMBL" id="MBB5035671.1"/>
    </source>
</evidence>
<dbReference type="GO" id="GO:0005737">
    <property type="term" value="C:cytoplasm"/>
    <property type="evidence" value="ECO:0007669"/>
    <property type="project" value="TreeGrafter"/>
</dbReference>
<dbReference type="HAMAP" id="MF_00272">
    <property type="entry name" value="GcvH"/>
    <property type="match status" value="1"/>
</dbReference>
<dbReference type="GO" id="GO:0005960">
    <property type="term" value="C:glycine cleavage complex"/>
    <property type="evidence" value="ECO:0007669"/>
    <property type="project" value="InterPro"/>
</dbReference>
<dbReference type="InterPro" id="IPR017453">
    <property type="entry name" value="GCV_H_sub"/>
</dbReference>
<accession>A0A7W7YGB6</accession>
<reference evidence="6 7" key="1">
    <citation type="submission" date="2020-08" db="EMBL/GenBank/DDBJ databases">
        <title>Genomic Encyclopedia of Type Strains, Phase IV (KMG-IV): sequencing the most valuable type-strain genomes for metagenomic binning, comparative biology and taxonomic classification.</title>
        <authorList>
            <person name="Goeker M."/>
        </authorList>
    </citation>
    <scope>NUCLEOTIDE SEQUENCE [LARGE SCALE GENOMIC DNA]</scope>
    <source>
        <strain evidence="6 7">DSM 12252</strain>
    </source>
</reference>
<comment type="similarity">
    <text evidence="1 3">Belongs to the GcvH family.</text>
</comment>
<dbReference type="CDD" id="cd06848">
    <property type="entry name" value="GCS_H"/>
    <property type="match status" value="1"/>
</dbReference>
<dbReference type="AlphaFoldDB" id="A0A7W7YGB6"/>
<gene>
    <name evidence="3" type="primary">gcvH</name>
    <name evidence="6" type="ORF">HNQ65_005284</name>
</gene>
<feature type="domain" description="Lipoyl-binding" evidence="5">
    <location>
        <begin position="23"/>
        <end position="105"/>
    </location>
</feature>
<dbReference type="InterPro" id="IPR003016">
    <property type="entry name" value="2-oxoA_DH_lipoyl-BS"/>
</dbReference>
<dbReference type="SUPFAM" id="SSF51230">
    <property type="entry name" value="Single hybrid motif"/>
    <property type="match status" value="1"/>
</dbReference>
<evidence type="ECO:0000256" key="4">
    <source>
        <dbReference type="PIRSR" id="PIRSR617453-50"/>
    </source>
</evidence>
<dbReference type="Proteomes" id="UP000590740">
    <property type="component" value="Unassembled WGS sequence"/>
</dbReference>
<dbReference type="RefSeq" id="WP_184344700.1">
    <property type="nucleotide sequence ID" value="NZ_JACHIG010000023.1"/>
</dbReference>
<proteinExistence type="inferred from homology"/>
<organism evidence="6 7">
    <name type="scientific">Prosthecobacter vanneervenii</name>
    <dbReference type="NCBI Taxonomy" id="48466"/>
    <lineage>
        <taxon>Bacteria</taxon>
        <taxon>Pseudomonadati</taxon>
        <taxon>Verrucomicrobiota</taxon>
        <taxon>Verrucomicrobiia</taxon>
        <taxon>Verrucomicrobiales</taxon>
        <taxon>Verrucomicrobiaceae</taxon>
        <taxon>Prosthecobacter</taxon>
    </lineage>
</organism>
<evidence type="ECO:0000256" key="1">
    <source>
        <dbReference type="ARBA" id="ARBA00009249"/>
    </source>
</evidence>
<comment type="caution">
    <text evidence="6">The sequence shown here is derived from an EMBL/GenBank/DDBJ whole genome shotgun (WGS) entry which is preliminary data.</text>
</comment>
<comment type="subunit">
    <text evidence="3">The glycine cleavage system is composed of four proteins: P, T, L and H.</text>
</comment>
<dbReference type="InterPro" id="IPR002930">
    <property type="entry name" value="GCV_H"/>
</dbReference>
<dbReference type="EMBL" id="JACHIG010000023">
    <property type="protein sequence ID" value="MBB5035671.1"/>
    <property type="molecule type" value="Genomic_DNA"/>
</dbReference>
<dbReference type="PROSITE" id="PS00189">
    <property type="entry name" value="LIPOYL"/>
    <property type="match status" value="1"/>
</dbReference>
<name>A0A7W7YGB6_9BACT</name>
<dbReference type="NCBIfam" id="NF002270">
    <property type="entry name" value="PRK01202.1"/>
    <property type="match status" value="1"/>
</dbReference>
<keyword evidence="2 3" id="KW-0450">Lipoyl</keyword>
<evidence type="ECO:0000259" key="5">
    <source>
        <dbReference type="PROSITE" id="PS50968"/>
    </source>
</evidence>
<dbReference type="GO" id="GO:0009249">
    <property type="term" value="P:protein lipoylation"/>
    <property type="evidence" value="ECO:0007669"/>
    <property type="project" value="TreeGrafter"/>
</dbReference>
<feature type="modified residue" description="N6-lipoyllysine" evidence="3 4">
    <location>
        <position position="64"/>
    </location>
</feature>
<dbReference type="PANTHER" id="PTHR11715">
    <property type="entry name" value="GLYCINE CLEAVAGE SYSTEM H PROTEIN"/>
    <property type="match status" value="1"/>
</dbReference>
<evidence type="ECO:0000256" key="2">
    <source>
        <dbReference type="ARBA" id="ARBA00022823"/>
    </source>
</evidence>